<proteinExistence type="predicted"/>
<keyword evidence="1" id="KW-1133">Transmembrane helix</keyword>
<dbReference type="SUPFAM" id="SSF53300">
    <property type="entry name" value="vWA-like"/>
    <property type="match status" value="1"/>
</dbReference>
<dbReference type="GeneID" id="10822251"/>
<reference evidence="5 6" key="1">
    <citation type="submission" date="2010-07" db="EMBL/GenBank/DDBJ databases">
        <title>The complete genome of Methanosalsum zhilinae DSM 4017.</title>
        <authorList>
            <consortium name="US DOE Joint Genome Institute (JGI-PGF)"/>
            <person name="Lucas S."/>
            <person name="Copeland A."/>
            <person name="Lapidus A."/>
            <person name="Glavina del Rio T."/>
            <person name="Dalin E."/>
            <person name="Tice H."/>
            <person name="Bruce D."/>
            <person name="Goodwin L."/>
            <person name="Pitluck S."/>
            <person name="Kyrpides N."/>
            <person name="Mavromatis K."/>
            <person name="Ovchinnikova G."/>
            <person name="Daligault H."/>
            <person name="Detter J.C."/>
            <person name="Han C."/>
            <person name="Tapia R."/>
            <person name="Larimer F."/>
            <person name="Land M."/>
            <person name="Hauser L."/>
            <person name="Markowitz V."/>
            <person name="Cheng J.-F."/>
            <person name="Hugenholtz P."/>
            <person name="Woyke T."/>
            <person name="Wu D."/>
            <person name="Spring S."/>
            <person name="Schueler E."/>
            <person name="Brambilla E."/>
            <person name="Klenk H.-P."/>
            <person name="Eisen J.A."/>
        </authorList>
    </citation>
    <scope>NUCLEOTIDE SEQUENCE [LARGE SCALE GENOMIC DNA]</scope>
    <source>
        <strain evidence="6">DSM 4017 / NBRC 107636 / OCM 62 / WeN5</strain>
    </source>
</reference>
<dbReference type="RefSeq" id="WP_013897946.1">
    <property type="nucleotide sequence ID" value="NC_015676.1"/>
</dbReference>
<evidence type="ECO:0000313" key="5">
    <source>
        <dbReference type="EMBL" id="AEH60507.1"/>
    </source>
</evidence>
<dbReference type="Pfam" id="PF24155">
    <property type="entry name" value="DUF7406"/>
    <property type="match status" value="1"/>
</dbReference>
<feature type="domain" description="DUF7408" evidence="4">
    <location>
        <begin position="314"/>
        <end position="501"/>
    </location>
</feature>
<dbReference type="InterPro" id="IPR036465">
    <property type="entry name" value="vWFA_dom_sf"/>
</dbReference>
<evidence type="ECO:0000259" key="2">
    <source>
        <dbReference type="Pfam" id="PF07584"/>
    </source>
</evidence>
<dbReference type="InterPro" id="IPR055831">
    <property type="entry name" value="DUF7408"/>
</dbReference>
<dbReference type="Gene3D" id="3.40.50.880">
    <property type="match status" value="1"/>
</dbReference>
<dbReference type="InterPro" id="IPR024163">
    <property type="entry name" value="Aerotolerance_reg_N"/>
</dbReference>
<dbReference type="EMBL" id="CP002101">
    <property type="protein sequence ID" value="AEH60507.1"/>
    <property type="molecule type" value="Genomic_DNA"/>
</dbReference>
<organism evidence="5 6">
    <name type="scientific">Methanosalsum zhilinae (strain DSM 4017 / NBRC 107636 / OCM 62 / WeN5)</name>
    <name type="common">Methanohalophilus zhilinae</name>
    <dbReference type="NCBI Taxonomy" id="679901"/>
    <lineage>
        <taxon>Archaea</taxon>
        <taxon>Methanobacteriati</taxon>
        <taxon>Methanobacteriota</taxon>
        <taxon>Stenosarchaea group</taxon>
        <taxon>Methanomicrobia</taxon>
        <taxon>Methanosarcinales</taxon>
        <taxon>Methanosarcinaceae</taxon>
        <taxon>Methanosalsum</taxon>
    </lineage>
</organism>
<feature type="domain" description="DUF7406" evidence="3">
    <location>
        <begin position="511"/>
        <end position="560"/>
    </location>
</feature>
<dbReference type="STRING" id="679901.Mzhil_0640"/>
<dbReference type="KEGG" id="mzh:Mzhil_0640"/>
<evidence type="ECO:0000259" key="3">
    <source>
        <dbReference type="Pfam" id="PF24155"/>
    </source>
</evidence>
<evidence type="ECO:0000256" key="1">
    <source>
        <dbReference type="SAM" id="Phobius"/>
    </source>
</evidence>
<feature type="domain" description="Aerotolerance regulator N-terminal" evidence="2">
    <location>
        <begin position="1"/>
        <end position="80"/>
    </location>
</feature>
<gene>
    <name evidence="5" type="ordered locus">Mzhil_0640</name>
</gene>
<feature type="transmembrane region" description="Helical" evidence="1">
    <location>
        <begin position="6"/>
        <end position="25"/>
    </location>
</feature>
<feature type="transmembrane region" description="Helical" evidence="1">
    <location>
        <begin position="604"/>
        <end position="621"/>
    </location>
</feature>
<dbReference type="InterPro" id="IPR011933">
    <property type="entry name" value="Double_TM_dom"/>
</dbReference>
<evidence type="ECO:0000313" key="6">
    <source>
        <dbReference type="Proteomes" id="UP000006622"/>
    </source>
</evidence>
<sequence length="627" mass="69492">MAPFENPFALLALLSIIPLIILYLLKPKPRTIKVPSLMFLMRVHKEKKRFYSSFTRFIRDPLFWVQLFILIFLSLAAANPYFTTDEPLSQEHTVLIIDSSASMQTDNRFDDAVSLAGDHISRTNTIILASNIPSVQTSRASAADARRVLGQIEPHDTVADLSSAINSGLRDVSQYGGRIIVISDFANWDGEDPVVTKNLVESYGIEVEFINVGQRSDNVGFINGWIDTAADGYTYTGVIKNYNNYQATLTISIFSGNTDTASQTTQITVPARQTRQLAISNLSPGVTRVEIENQDSLMVDNIAYISIPGSAEQNVLLVSDKERLPSRTAISLIPNIRLSASESVPSNIGNYDIVVLANKDRPLSSSEIGILDNFVKNGGSAIFIASDAIGQDAVSTDLLRLLPVRIEETVQAPSGVSVDKTVSSRLTDDIKFNEIGVYEYIKTSPRSGATVLAQTRDQIPMYAHHPVGEGNVAYVGFNDQIENSPWNNFHNLPEYPVFWSKLIRWMGGTGSIDDYNVKTGTTLSLKDRQTIHTPYGVIEDNRIQVEKAGIYEIGNRKIAANLYSEPESDTTSDGSDVMDRLTDERTEPGLVRDMTFTVRNYLDNYLVALVLLLLTLEIYIIKRRGEL</sequence>
<dbReference type="PANTHER" id="PTHR37464">
    <property type="entry name" value="BLL2463 PROTEIN"/>
    <property type="match status" value="1"/>
</dbReference>
<name>F7XQK4_METZD</name>
<keyword evidence="1" id="KW-0472">Membrane</keyword>
<feature type="transmembrane region" description="Helical" evidence="1">
    <location>
        <begin position="62"/>
        <end position="82"/>
    </location>
</feature>
<protein>
    <submittedName>
        <fullName evidence="5">Uncharacterized protein</fullName>
    </submittedName>
</protein>
<keyword evidence="1" id="KW-0812">Transmembrane</keyword>
<dbReference type="AlphaFoldDB" id="F7XQK4"/>
<dbReference type="SUPFAM" id="SSF52317">
    <property type="entry name" value="Class I glutamine amidotransferase-like"/>
    <property type="match status" value="1"/>
</dbReference>
<accession>F7XQK4</accession>
<dbReference type="PANTHER" id="PTHR37464:SF1">
    <property type="entry name" value="BLL2463 PROTEIN"/>
    <property type="match status" value="1"/>
</dbReference>
<dbReference type="Pfam" id="PF24157">
    <property type="entry name" value="DUF7408"/>
    <property type="match status" value="1"/>
</dbReference>
<dbReference type="Pfam" id="PF07584">
    <property type="entry name" value="BatA"/>
    <property type="match status" value="1"/>
</dbReference>
<keyword evidence="6" id="KW-1185">Reference proteome</keyword>
<evidence type="ECO:0000259" key="4">
    <source>
        <dbReference type="Pfam" id="PF24157"/>
    </source>
</evidence>
<dbReference type="HOGENOM" id="CLU_032105_0_0_2"/>
<dbReference type="InterPro" id="IPR055829">
    <property type="entry name" value="DUF7406"/>
</dbReference>
<dbReference type="NCBIfam" id="TIGR02226">
    <property type="entry name" value="two_anch"/>
    <property type="match status" value="1"/>
</dbReference>
<dbReference type="InterPro" id="IPR029062">
    <property type="entry name" value="Class_I_gatase-like"/>
</dbReference>
<dbReference type="Proteomes" id="UP000006622">
    <property type="component" value="Chromosome"/>
</dbReference>